<dbReference type="InterPro" id="IPR050534">
    <property type="entry name" value="Coronavir_polyprotein_1ab"/>
</dbReference>
<keyword evidence="5" id="KW-0067">ATP-binding</keyword>
<dbReference type="Pfam" id="PF13086">
    <property type="entry name" value="AAA_11"/>
    <property type="match status" value="1"/>
</dbReference>
<dbReference type="InterPro" id="IPR047187">
    <property type="entry name" value="SF1_C_Upf1"/>
</dbReference>
<dbReference type="SUPFAM" id="SSF52540">
    <property type="entry name" value="P-loop containing nucleoside triphosphate hydrolases"/>
    <property type="match status" value="1"/>
</dbReference>
<organism evidence="8 9">
    <name type="scientific">Metabacillus herbersteinensis</name>
    <dbReference type="NCBI Taxonomy" id="283816"/>
    <lineage>
        <taxon>Bacteria</taxon>
        <taxon>Bacillati</taxon>
        <taxon>Bacillota</taxon>
        <taxon>Bacilli</taxon>
        <taxon>Bacillales</taxon>
        <taxon>Bacillaceae</taxon>
        <taxon>Metabacillus</taxon>
    </lineage>
</organism>
<evidence type="ECO:0000313" key="9">
    <source>
        <dbReference type="Proteomes" id="UP001589854"/>
    </source>
</evidence>
<dbReference type="RefSeq" id="WP_378937296.1">
    <property type="nucleotide sequence ID" value="NZ_JBHLVO010000023.1"/>
</dbReference>
<keyword evidence="3" id="KW-0378">Hydrolase</keyword>
<sequence length="466" mass="53247">MIAIRKKIARVHEKIRQKEIEFVKEAQIIGTTLAKAASDPTIYEKDYDIVIVDEASMAYVPQAGFAASLGKHVIISGDFKQLPPIASARHPLVNHWLKEDIFHRANVVDSLQVGKLHPQLFLLKEQRRMHPDISAFTNRVIYKSLVGDHKSVITNRNDIVAKAPFPNRASIMIDTSFTGQHAINERTSNSRLNLFNLMLSFQLLHESYLAGARSIGYVSPYRAQANLMETLLNDLYKQEHSTADIISATVHRFQGSERDVMIFDTVDSYPQERAGMLLTGKESERLINVAITRTKGKFIQVSDTSFIGRHVYPSKTLRQLVEHQKRSNQNVQMKEVGSWIKNQHSKVQWMHARKLERVFNDIQASKRSIIISLPEQTTLSENWSDQLTKRNKKVKLTMISSEKIEGVDSQEWLYSSIPFPFVIIDKRYLWLGLPIEGAKCVQPPYLAIRLDSVAFTEQFLSQLPIK</sequence>
<dbReference type="Proteomes" id="UP001589854">
    <property type="component" value="Unassembled WGS sequence"/>
</dbReference>
<dbReference type="PANTHER" id="PTHR43788">
    <property type="entry name" value="DNA2/NAM7 HELICASE FAMILY MEMBER"/>
    <property type="match status" value="1"/>
</dbReference>
<evidence type="ECO:0000256" key="2">
    <source>
        <dbReference type="ARBA" id="ARBA00022741"/>
    </source>
</evidence>
<protein>
    <submittedName>
        <fullName evidence="8">AAA domain-containing protein</fullName>
    </submittedName>
</protein>
<dbReference type="InterPro" id="IPR041679">
    <property type="entry name" value="DNA2/NAM7-like_C"/>
</dbReference>
<dbReference type="Gene3D" id="3.40.50.300">
    <property type="entry name" value="P-loop containing nucleotide triphosphate hydrolases"/>
    <property type="match status" value="2"/>
</dbReference>
<feature type="domain" description="DNA2/NAM7 helicase-like C-terminal" evidence="7">
    <location>
        <begin position="119"/>
        <end position="303"/>
    </location>
</feature>
<dbReference type="InterPro" id="IPR041677">
    <property type="entry name" value="DNA2/NAM7_AAA_11"/>
</dbReference>
<dbReference type="EMBL" id="JBHLVO010000023">
    <property type="protein sequence ID" value="MFC0273665.1"/>
    <property type="molecule type" value="Genomic_DNA"/>
</dbReference>
<feature type="domain" description="DNA2/NAM7 helicase helicase" evidence="6">
    <location>
        <begin position="5"/>
        <end position="85"/>
    </location>
</feature>
<gene>
    <name evidence="8" type="ORF">ACFFIX_19930</name>
</gene>
<dbReference type="CDD" id="cd18808">
    <property type="entry name" value="SF1_C_Upf1"/>
    <property type="match status" value="1"/>
</dbReference>
<dbReference type="Pfam" id="PF13087">
    <property type="entry name" value="AAA_12"/>
    <property type="match status" value="1"/>
</dbReference>
<evidence type="ECO:0000259" key="6">
    <source>
        <dbReference type="Pfam" id="PF13086"/>
    </source>
</evidence>
<evidence type="ECO:0000256" key="4">
    <source>
        <dbReference type="ARBA" id="ARBA00022806"/>
    </source>
</evidence>
<keyword evidence="4" id="KW-0347">Helicase</keyword>
<proteinExistence type="inferred from homology"/>
<comment type="caution">
    <text evidence="8">The sequence shown here is derived from an EMBL/GenBank/DDBJ whole genome shotgun (WGS) entry which is preliminary data.</text>
</comment>
<evidence type="ECO:0000256" key="1">
    <source>
        <dbReference type="ARBA" id="ARBA00007913"/>
    </source>
</evidence>
<comment type="similarity">
    <text evidence="1">Belongs to the DNA2/NAM7 helicase family.</text>
</comment>
<evidence type="ECO:0000313" key="8">
    <source>
        <dbReference type="EMBL" id="MFC0273665.1"/>
    </source>
</evidence>
<keyword evidence="2" id="KW-0547">Nucleotide-binding</keyword>
<keyword evidence="9" id="KW-1185">Reference proteome</keyword>
<evidence type="ECO:0000259" key="7">
    <source>
        <dbReference type="Pfam" id="PF13087"/>
    </source>
</evidence>
<reference evidence="8 9" key="1">
    <citation type="submission" date="2024-09" db="EMBL/GenBank/DDBJ databases">
        <authorList>
            <person name="Sun Q."/>
            <person name="Mori K."/>
        </authorList>
    </citation>
    <scope>NUCLEOTIDE SEQUENCE [LARGE SCALE GENOMIC DNA]</scope>
    <source>
        <strain evidence="8 9">CCM 7228</strain>
    </source>
</reference>
<dbReference type="PANTHER" id="PTHR43788:SF8">
    <property type="entry name" value="DNA-BINDING PROTEIN SMUBP-2"/>
    <property type="match status" value="1"/>
</dbReference>
<accession>A0ABV6GIZ2</accession>
<name>A0ABV6GIZ2_9BACI</name>
<evidence type="ECO:0000256" key="3">
    <source>
        <dbReference type="ARBA" id="ARBA00022801"/>
    </source>
</evidence>
<evidence type="ECO:0000256" key="5">
    <source>
        <dbReference type="ARBA" id="ARBA00022840"/>
    </source>
</evidence>
<dbReference type="InterPro" id="IPR027417">
    <property type="entry name" value="P-loop_NTPase"/>
</dbReference>